<organism evidence="2">
    <name type="scientific">viral metagenome</name>
    <dbReference type="NCBI Taxonomy" id="1070528"/>
    <lineage>
        <taxon>unclassified sequences</taxon>
        <taxon>metagenomes</taxon>
        <taxon>organismal metagenomes</taxon>
    </lineage>
</organism>
<reference evidence="2" key="1">
    <citation type="journal article" date="2020" name="Nature">
        <title>Giant virus diversity and host interactions through global metagenomics.</title>
        <authorList>
            <person name="Schulz F."/>
            <person name="Roux S."/>
            <person name="Paez-Espino D."/>
            <person name="Jungbluth S."/>
            <person name="Walsh D.A."/>
            <person name="Denef V.J."/>
            <person name="McMahon K.D."/>
            <person name="Konstantinidis K.T."/>
            <person name="Eloe-Fadrosh E.A."/>
            <person name="Kyrpides N.C."/>
            <person name="Woyke T."/>
        </authorList>
    </citation>
    <scope>NUCLEOTIDE SEQUENCE</scope>
    <source>
        <strain evidence="2">GVMAG-M-3300025860-20</strain>
    </source>
</reference>
<accession>A0A6C0J4G0</accession>
<feature type="compositionally biased region" description="Basic and acidic residues" evidence="1">
    <location>
        <begin position="28"/>
        <end position="39"/>
    </location>
</feature>
<sequence>MNLMVTVYMIQTSLNRINRINKINRIKKNEEKIRAREGDNNDDSDNNWSDSHLCTSRRELDNMTEFKLYLNCNSCCVSSQCPSCSGLCMDCHSELTSFG</sequence>
<evidence type="ECO:0000256" key="1">
    <source>
        <dbReference type="SAM" id="MobiDB-lite"/>
    </source>
</evidence>
<protein>
    <submittedName>
        <fullName evidence="2">Uncharacterized protein</fullName>
    </submittedName>
</protein>
<name>A0A6C0J4G0_9ZZZZ</name>
<proteinExistence type="predicted"/>
<feature type="region of interest" description="Disordered" evidence="1">
    <location>
        <begin position="28"/>
        <end position="50"/>
    </location>
</feature>
<dbReference type="AlphaFoldDB" id="A0A6C0J4G0"/>
<dbReference type="EMBL" id="MN740328">
    <property type="protein sequence ID" value="QHU00559.1"/>
    <property type="molecule type" value="Genomic_DNA"/>
</dbReference>
<evidence type="ECO:0000313" key="2">
    <source>
        <dbReference type="EMBL" id="QHU00559.1"/>
    </source>
</evidence>